<dbReference type="InterPro" id="IPR002347">
    <property type="entry name" value="SDR_fam"/>
</dbReference>
<evidence type="ECO:0000259" key="4">
    <source>
        <dbReference type="SMART" id="SM00822"/>
    </source>
</evidence>
<dbReference type="SUPFAM" id="SSF51735">
    <property type="entry name" value="NAD(P)-binding Rossmann-fold domains"/>
    <property type="match status" value="1"/>
</dbReference>
<dbReference type="InterPro" id="IPR036291">
    <property type="entry name" value="NAD(P)-bd_dom_sf"/>
</dbReference>
<dbReference type="PIRSF" id="PIRSF000126">
    <property type="entry name" value="11-beta-HSD1"/>
    <property type="match status" value="1"/>
</dbReference>
<comment type="caution">
    <text evidence="5">The sequence shown here is derived from an EMBL/GenBank/DDBJ whole genome shotgun (WGS) entry which is preliminary data.</text>
</comment>
<dbReference type="PANTHER" id="PTHR44196:SF2">
    <property type="entry name" value="SHORT-CHAIN DEHYDROGENASE-RELATED"/>
    <property type="match status" value="1"/>
</dbReference>
<organism evidence="5 6">
    <name type="scientific">Demequina lutea</name>
    <dbReference type="NCBI Taxonomy" id="431489"/>
    <lineage>
        <taxon>Bacteria</taxon>
        <taxon>Bacillati</taxon>
        <taxon>Actinomycetota</taxon>
        <taxon>Actinomycetes</taxon>
        <taxon>Micrococcales</taxon>
        <taxon>Demequinaceae</taxon>
        <taxon>Demequina</taxon>
    </lineage>
</organism>
<dbReference type="PRINTS" id="PR00080">
    <property type="entry name" value="SDRFAMILY"/>
</dbReference>
<dbReference type="InterPro" id="IPR057326">
    <property type="entry name" value="KR_dom"/>
</dbReference>
<evidence type="ECO:0000256" key="3">
    <source>
        <dbReference type="RuleBase" id="RU000363"/>
    </source>
</evidence>
<reference evidence="5 6" key="1">
    <citation type="submission" date="2020-07" db="EMBL/GenBank/DDBJ databases">
        <title>Sequencing the genomes of 1000 actinobacteria strains.</title>
        <authorList>
            <person name="Klenk H.-P."/>
        </authorList>
    </citation>
    <scope>NUCLEOTIDE SEQUENCE [LARGE SCALE GENOMIC DNA]</scope>
    <source>
        <strain evidence="5 6">DSM 19970</strain>
    </source>
</reference>
<evidence type="ECO:0000313" key="5">
    <source>
        <dbReference type="EMBL" id="NYI40100.1"/>
    </source>
</evidence>
<dbReference type="GO" id="GO:0016020">
    <property type="term" value="C:membrane"/>
    <property type="evidence" value="ECO:0007669"/>
    <property type="project" value="TreeGrafter"/>
</dbReference>
<dbReference type="GO" id="GO:0016491">
    <property type="term" value="F:oxidoreductase activity"/>
    <property type="evidence" value="ECO:0007669"/>
    <property type="project" value="UniProtKB-KW"/>
</dbReference>
<dbReference type="EMBL" id="JACBZO010000001">
    <property type="protein sequence ID" value="NYI40100.1"/>
    <property type="molecule type" value="Genomic_DNA"/>
</dbReference>
<gene>
    <name evidence="5" type="ORF">BKA03_000219</name>
</gene>
<dbReference type="CDD" id="cd05233">
    <property type="entry name" value="SDR_c"/>
    <property type="match status" value="1"/>
</dbReference>
<dbReference type="AlphaFoldDB" id="A0A7Y9Z8C4"/>
<dbReference type="Proteomes" id="UP000547973">
    <property type="component" value="Unassembled WGS sequence"/>
</dbReference>
<keyword evidence="2" id="KW-0560">Oxidoreductase</keyword>
<dbReference type="PANTHER" id="PTHR44196">
    <property type="entry name" value="DEHYDROGENASE/REDUCTASE SDR FAMILY MEMBER 7B"/>
    <property type="match status" value="1"/>
</dbReference>
<name>A0A7Y9Z8C4_9MICO</name>
<dbReference type="OrthoDB" id="9797538at2"/>
<dbReference type="Gene3D" id="3.40.50.720">
    <property type="entry name" value="NAD(P)-binding Rossmann-like Domain"/>
    <property type="match status" value="1"/>
</dbReference>
<comment type="similarity">
    <text evidence="1 3">Belongs to the short-chain dehydrogenases/reductases (SDR) family.</text>
</comment>
<evidence type="ECO:0000313" key="6">
    <source>
        <dbReference type="Proteomes" id="UP000547973"/>
    </source>
</evidence>
<protein>
    <recommendedName>
        <fullName evidence="4">Ketoreductase domain-containing protein</fullName>
    </recommendedName>
</protein>
<dbReference type="PRINTS" id="PR00081">
    <property type="entry name" value="GDHRDH"/>
</dbReference>
<dbReference type="Pfam" id="PF00106">
    <property type="entry name" value="adh_short"/>
    <property type="match status" value="1"/>
</dbReference>
<feature type="domain" description="Ketoreductase" evidence="4">
    <location>
        <begin position="2"/>
        <end position="183"/>
    </location>
</feature>
<evidence type="ECO:0000256" key="2">
    <source>
        <dbReference type="ARBA" id="ARBA00023002"/>
    </source>
</evidence>
<dbReference type="SMART" id="SM00822">
    <property type="entry name" value="PKS_KR"/>
    <property type="match status" value="1"/>
</dbReference>
<dbReference type="RefSeq" id="WP_062074904.1">
    <property type="nucleotide sequence ID" value="NZ_BBRC01000004.1"/>
</dbReference>
<proteinExistence type="inferred from homology"/>
<sequence>MATALITGASSGLGEEFAWQLASAGRDVVLVARSKDRLSEMAQLLAGATNVAVEVLVADLSTQEGTAAVAARIADKDRPIDLLVNNAGYALKAGFLETDVADEVAALDVMVRAVLVLSHAAAGAMSSRGRGAILNVSSIAGWLGNGTYAAHKAWVTSFTEGLASQLKGTGVSATAVLPGLTHTEFHERAELGDYDELPEFAWLEAEDVVSAALAAVRRRQVLVTPSVRYGALAGIVKVLPRTWVRAAAGRNRV</sequence>
<keyword evidence="6" id="KW-1185">Reference proteome</keyword>
<accession>A0A7Y9Z8C4</accession>
<evidence type="ECO:0000256" key="1">
    <source>
        <dbReference type="ARBA" id="ARBA00006484"/>
    </source>
</evidence>